<accession>A0A8G1VVP8</accession>
<sequence>MTDESFRGGWKWKWSFIWPETGFSFSTCIHHLILKQGGVETDVQLLAGRATHRYCGLVVSQSAIISSGNLPLSLSRAPAHLPQISWSSSPPFICIPSLHLPSLILLYLPTFYLPPSSFFLPLLLSPPPSSLRFASPPLFYNLIRPPSSLLSSIAPSYPILPIYYRLPIPDYSPPRPQQQPTAPTSSYSICSSSLIIVATRYSALTSSSSD</sequence>
<dbReference type="RefSeq" id="XP_040797438.1">
    <property type="nucleotide sequence ID" value="XM_040949674.1"/>
</dbReference>
<dbReference type="Proteomes" id="UP000249789">
    <property type="component" value="Unassembled WGS sequence"/>
</dbReference>
<evidence type="ECO:0000313" key="1">
    <source>
        <dbReference type="EMBL" id="RAK73428.1"/>
    </source>
</evidence>
<keyword evidence="2" id="KW-1185">Reference proteome</keyword>
<name>A0A8G1VVP8_9EURO</name>
<organism evidence="1 2">
    <name type="scientific">Aspergillus fijiensis CBS 313.89</name>
    <dbReference type="NCBI Taxonomy" id="1448319"/>
    <lineage>
        <taxon>Eukaryota</taxon>
        <taxon>Fungi</taxon>
        <taxon>Dikarya</taxon>
        <taxon>Ascomycota</taxon>
        <taxon>Pezizomycotina</taxon>
        <taxon>Eurotiomycetes</taxon>
        <taxon>Eurotiomycetidae</taxon>
        <taxon>Eurotiales</taxon>
        <taxon>Aspergillaceae</taxon>
        <taxon>Aspergillus</taxon>
    </lineage>
</organism>
<dbReference type="EMBL" id="KZ824680">
    <property type="protein sequence ID" value="RAK73428.1"/>
    <property type="molecule type" value="Genomic_DNA"/>
</dbReference>
<protein>
    <submittedName>
        <fullName evidence="1">Uncharacterized protein</fullName>
    </submittedName>
</protein>
<evidence type="ECO:0000313" key="2">
    <source>
        <dbReference type="Proteomes" id="UP000249789"/>
    </source>
</evidence>
<proteinExistence type="predicted"/>
<reference evidence="1 2" key="1">
    <citation type="submission" date="2018-02" db="EMBL/GenBank/DDBJ databases">
        <title>The genomes of Aspergillus section Nigri reveals drivers in fungal speciation.</title>
        <authorList>
            <consortium name="DOE Joint Genome Institute"/>
            <person name="Vesth T.C."/>
            <person name="Nybo J."/>
            <person name="Theobald S."/>
            <person name="Brandl J."/>
            <person name="Frisvad J.C."/>
            <person name="Nielsen K.F."/>
            <person name="Lyhne E.K."/>
            <person name="Kogle M.E."/>
            <person name="Kuo A."/>
            <person name="Riley R."/>
            <person name="Clum A."/>
            <person name="Nolan M."/>
            <person name="Lipzen A."/>
            <person name="Salamov A."/>
            <person name="Henrissat B."/>
            <person name="Wiebenga A."/>
            <person name="De vries R.P."/>
            <person name="Grigoriev I.V."/>
            <person name="Mortensen U.H."/>
            <person name="Andersen M.R."/>
            <person name="Baker S.E."/>
        </authorList>
    </citation>
    <scope>NUCLEOTIDE SEQUENCE [LARGE SCALE GENOMIC DNA]</scope>
    <source>
        <strain evidence="1 2">CBS 313.89</strain>
    </source>
</reference>
<gene>
    <name evidence="1" type="ORF">BO72DRAFT_518915</name>
</gene>
<dbReference type="GeneID" id="63867009"/>
<dbReference type="AlphaFoldDB" id="A0A8G1VVP8"/>
<dbReference type="VEuPathDB" id="FungiDB:BO72DRAFT_518915"/>